<dbReference type="GO" id="GO:0072380">
    <property type="term" value="C:TRC complex"/>
    <property type="evidence" value="ECO:0007669"/>
    <property type="project" value="TreeGrafter"/>
</dbReference>
<dbReference type="GO" id="GO:0006620">
    <property type="term" value="P:post-translational protein targeting to endoplasmic reticulum membrane"/>
    <property type="evidence" value="ECO:0007669"/>
    <property type="project" value="TreeGrafter"/>
</dbReference>
<dbReference type="KEGG" id="acru:HHL28_14130"/>
<feature type="repeat" description="TPR" evidence="3">
    <location>
        <begin position="132"/>
        <end position="165"/>
    </location>
</feature>
<sequence length="184" mass="19781">MPNRYASVALAAALLLPFPTLADGARLDGLFARLKAAATPQEAATLVSEIWAVWAAPPPGAPEVEVLMDAAADYIRHEEYDRAVAALDEAIRLAPDYAEAFNRRATAHFRAGDHAASMADIARTLKLEPRHFGALSGLGMVQLAQGRLPEALKAYEAALDLNPHLRSAKVHADAIRAALKEREL</sequence>
<dbReference type="GO" id="GO:0016020">
    <property type="term" value="C:membrane"/>
    <property type="evidence" value="ECO:0007669"/>
    <property type="project" value="TreeGrafter"/>
</dbReference>
<feature type="signal peptide" evidence="4">
    <location>
        <begin position="1"/>
        <end position="22"/>
    </location>
</feature>
<dbReference type="EMBL" id="CP051775">
    <property type="protein sequence ID" value="QJE74078.1"/>
    <property type="molecule type" value="Genomic_DNA"/>
</dbReference>
<accession>A0A858R9K0</accession>
<feature type="repeat" description="TPR" evidence="3">
    <location>
        <begin position="64"/>
        <end position="97"/>
    </location>
</feature>
<proteinExistence type="predicted"/>
<evidence type="ECO:0000256" key="2">
    <source>
        <dbReference type="ARBA" id="ARBA00022803"/>
    </source>
</evidence>
<dbReference type="Gene3D" id="1.25.40.10">
    <property type="entry name" value="Tetratricopeptide repeat domain"/>
    <property type="match status" value="1"/>
</dbReference>
<gene>
    <name evidence="5" type="ORF">HHL28_14130</name>
</gene>
<evidence type="ECO:0000313" key="6">
    <source>
        <dbReference type="Proteomes" id="UP000501891"/>
    </source>
</evidence>
<evidence type="ECO:0000256" key="3">
    <source>
        <dbReference type="PROSITE-ProRule" id="PRU00339"/>
    </source>
</evidence>
<evidence type="ECO:0000313" key="5">
    <source>
        <dbReference type="EMBL" id="QJE74078.1"/>
    </source>
</evidence>
<dbReference type="SUPFAM" id="SSF48452">
    <property type="entry name" value="TPR-like"/>
    <property type="match status" value="1"/>
</dbReference>
<dbReference type="InterPro" id="IPR047150">
    <property type="entry name" value="SGT"/>
</dbReference>
<keyword evidence="2 3" id="KW-0802">TPR repeat</keyword>
<dbReference type="GO" id="GO:0060090">
    <property type="term" value="F:molecular adaptor activity"/>
    <property type="evidence" value="ECO:0007669"/>
    <property type="project" value="TreeGrafter"/>
</dbReference>
<keyword evidence="4" id="KW-0732">Signal</keyword>
<name>A0A858R9K0_9PROT</name>
<dbReference type="AlphaFoldDB" id="A0A858R9K0"/>
<dbReference type="SMART" id="SM00028">
    <property type="entry name" value="TPR"/>
    <property type="match status" value="3"/>
</dbReference>
<reference evidence="5" key="1">
    <citation type="submission" date="2020-04" db="EMBL/GenBank/DDBJ databases">
        <title>A desert anoxygenic phototrophic bacterium fixes CO2 using RubisCO under aerobic conditions.</title>
        <authorList>
            <person name="Tang K."/>
        </authorList>
    </citation>
    <scope>NUCLEOTIDE SEQUENCE [LARGE SCALE GENOMIC DNA]</scope>
    <source>
        <strain evidence="5">MIMtkB3</strain>
    </source>
</reference>
<dbReference type="InterPro" id="IPR019734">
    <property type="entry name" value="TPR_rpt"/>
</dbReference>
<feature type="repeat" description="TPR" evidence="3">
    <location>
        <begin position="98"/>
        <end position="131"/>
    </location>
</feature>
<evidence type="ECO:0000256" key="4">
    <source>
        <dbReference type="SAM" id="SignalP"/>
    </source>
</evidence>
<dbReference type="PANTHER" id="PTHR45831">
    <property type="entry name" value="LD24721P"/>
    <property type="match status" value="1"/>
</dbReference>
<keyword evidence="6" id="KW-1185">Reference proteome</keyword>
<dbReference type="InterPro" id="IPR011990">
    <property type="entry name" value="TPR-like_helical_dom_sf"/>
</dbReference>
<protein>
    <submittedName>
        <fullName evidence="5">Tetratricopeptide repeat protein</fullName>
    </submittedName>
</protein>
<dbReference type="Pfam" id="PF13432">
    <property type="entry name" value="TPR_16"/>
    <property type="match status" value="1"/>
</dbReference>
<dbReference type="PANTHER" id="PTHR45831:SF2">
    <property type="entry name" value="LD24721P"/>
    <property type="match status" value="1"/>
</dbReference>
<evidence type="ECO:0000256" key="1">
    <source>
        <dbReference type="ARBA" id="ARBA00022737"/>
    </source>
</evidence>
<dbReference type="Proteomes" id="UP000501891">
    <property type="component" value="Chromosome"/>
</dbReference>
<dbReference type="PROSITE" id="PS50005">
    <property type="entry name" value="TPR"/>
    <property type="match status" value="3"/>
</dbReference>
<feature type="chain" id="PRO_5032424388" evidence="4">
    <location>
        <begin position="23"/>
        <end position="184"/>
    </location>
</feature>
<organism evidence="5 6">
    <name type="scientific">Aerophototrophica crusticola</name>
    <dbReference type="NCBI Taxonomy" id="1709002"/>
    <lineage>
        <taxon>Bacteria</taxon>
        <taxon>Pseudomonadati</taxon>
        <taxon>Pseudomonadota</taxon>
        <taxon>Alphaproteobacteria</taxon>
        <taxon>Rhodospirillales</taxon>
        <taxon>Rhodospirillaceae</taxon>
        <taxon>Aerophototrophica</taxon>
    </lineage>
</organism>
<keyword evidence="1" id="KW-0677">Repeat</keyword>